<evidence type="ECO:0000313" key="10">
    <source>
        <dbReference type="Proteomes" id="UP000183995"/>
    </source>
</evidence>
<feature type="transmembrane region" description="Helical" evidence="7">
    <location>
        <begin position="176"/>
        <end position="196"/>
    </location>
</feature>
<keyword evidence="4 7" id="KW-0812">Transmembrane</keyword>
<evidence type="ECO:0000256" key="5">
    <source>
        <dbReference type="ARBA" id="ARBA00022989"/>
    </source>
</evidence>
<dbReference type="STRING" id="1123282.SAMN02745823_00856"/>
<dbReference type="PANTHER" id="PTHR42920:SF5">
    <property type="entry name" value="EAMA DOMAIN-CONTAINING PROTEIN"/>
    <property type="match status" value="1"/>
</dbReference>
<dbReference type="EMBL" id="FQXV01000002">
    <property type="protein sequence ID" value="SHH75239.1"/>
    <property type="molecule type" value="Genomic_DNA"/>
</dbReference>
<feature type="transmembrane region" description="Helical" evidence="7">
    <location>
        <begin position="150"/>
        <end position="169"/>
    </location>
</feature>
<keyword evidence="5 7" id="KW-1133">Transmembrane helix</keyword>
<proteinExistence type="inferred from homology"/>
<feature type="transmembrane region" description="Helical" evidence="7">
    <location>
        <begin position="208"/>
        <end position="228"/>
    </location>
</feature>
<evidence type="ECO:0000256" key="3">
    <source>
        <dbReference type="ARBA" id="ARBA00022475"/>
    </source>
</evidence>
<protein>
    <submittedName>
        <fullName evidence="9">Permease of the drug/metabolite transporter (DMT) superfamily</fullName>
    </submittedName>
</protein>
<feature type="transmembrane region" description="Helical" evidence="7">
    <location>
        <begin position="12"/>
        <end position="30"/>
    </location>
</feature>
<feature type="transmembrane region" description="Helical" evidence="7">
    <location>
        <begin position="121"/>
        <end position="138"/>
    </location>
</feature>
<organism evidence="9 10">
    <name type="scientific">Sporobacter termitidis DSM 10068</name>
    <dbReference type="NCBI Taxonomy" id="1123282"/>
    <lineage>
        <taxon>Bacteria</taxon>
        <taxon>Bacillati</taxon>
        <taxon>Bacillota</taxon>
        <taxon>Clostridia</taxon>
        <taxon>Eubacteriales</taxon>
        <taxon>Oscillospiraceae</taxon>
        <taxon>Sporobacter</taxon>
    </lineage>
</organism>
<comment type="subcellular location">
    <subcellularLocation>
        <location evidence="1">Cell membrane</location>
        <topology evidence="1">Multi-pass membrane protein</topology>
    </subcellularLocation>
</comment>
<dbReference type="OrthoDB" id="9804865at2"/>
<evidence type="ECO:0000256" key="4">
    <source>
        <dbReference type="ARBA" id="ARBA00022692"/>
    </source>
</evidence>
<evidence type="ECO:0000256" key="6">
    <source>
        <dbReference type="ARBA" id="ARBA00023136"/>
    </source>
</evidence>
<evidence type="ECO:0000256" key="1">
    <source>
        <dbReference type="ARBA" id="ARBA00004651"/>
    </source>
</evidence>
<evidence type="ECO:0000256" key="7">
    <source>
        <dbReference type="SAM" id="Phobius"/>
    </source>
</evidence>
<name>A0A1M5VJ07_9FIRM</name>
<dbReference type="Pfam" id="PF00892">
    <property type="entry name" value="EamA"/>
    <property type="match status" value="2"/>
</dbReference>
<keyword evidence="10" id="KW-1185">Reference proteome</keyword>
<feature type="domain" description="EamA" evidence="8">
    <location>
        <begin position="9"/>
        <end position="137"/>
    </location>
</feature>
<feature type="transmembrane region" description="Helical" evidence="7">
    <location>
        <begin position="263"/>
        <end position="279"/>
    </location>
</feature>
<dbReference type="Proteomes" id="UP000183995">
    <property type="component" value="Unassembled WGS sequence"/>
</dbReference>
<dbReference type="RefSeq" id="WP_073076420.1">
    <property type="nucleotide sequence ID" value="NZ_FQXV01000002.1"/>
</dbReference>
<evidence type="ECO:0000259" key="8">
    <source>
        <dbReference type="Pfam" id="PF00892"/>
    </source>
</evidence>
<dbReference type="InterPro" id="IPR037185">
    <property type="entry name" value="EmrE-like"/>
</dbReference>
<dbReference type="AlphaFoldDB" id="A0A1M5VJ07"/>
<keyword evidence="6 7" id="KW-0472">Membrane</keyword>
<gene>
    <name evidence="9" type="ORF">SAMN02745823_00856</name>
</gene>
<feature type="domain" description="EamA" evidence="8">
    <location>
        <begin position="146"/>
        <end position="278"/>
    </location>
</feature>
<dbReference type="GO" id="GO:0005886">
    <property type="term" value="C:plasma membrane"/>
    <property type="evidence" value="ECO:0007669"/>
    <property type="project" value="UniProtKB-SubCell"/>
</dbReference>
<evidence type="ECO:0000313" key="9">
    <source>
        <dbReference type="EMBL" id="SHH75239.1"/>
    </source>
</evidence>
<dbReference type="PANTHER" id="PTHR42920">
    <property type="entry name" value="OS03G0707200 PROTEIN-RELATED"/>
    <property type="match status" value="1"/>
</dbReference>
<accession>A0A1M5VJ07</accession>
<feature type="transmembrane region" description="Helical" evidence="7">
    <location>
        <begin position="36"/>
        <end position="53"/>
    </location>
</feature>
<evidence type="ECO:0000256" key="2">
    <source>
        <dbReference type="ARBA" id="ARBA00007362"/>
    </source>
</evidence>
<dbReference type="SUPFAM" id="SSF103481">
    <property type="entry name" value="Multidrug resistance efflux transporter EmrE"/>
    <property type="match status" value="2"/>
</dbReference>
<keyword evidence="3" id="KW-1003">Cell membrane</keyword>
<reference evidence="9 10" key="1">
    <citation type="submission" date="2016-11" db="EMBL/GenBank/DDBJ databases">
        <authorList>
            <person name="Jaros S."/>
            <person name="Januszkiewicz K."/>
            <person name="Wedrychowicz H."/>
        </authorList>
    </citation>
    <scope>NUCLEOTIDE SEQUENCE [LARGE SCALE GENOMIC DNA]</scope>
    <source>
        <strain evidence="9 10">DSM 10068</strain>
    </source>
</reference>
<comment type="similarity">
    <text evidence="2">Belongs to the EamA transporter family.</text>
</comment>
<feature type="transmembrane region" description="Helical" evidence="7">
    <location>
        <begin position="65"/>
        <end position="85"/>
    </location>
</feature>
<dbReference type="InterPro" id="IPR000620">
    <property type="entry name" value="EamA_dom"/>
</dbReference>
<sequence length="316" mass="34017">MTDKKNLGRVSLFLATLIWGVSFVLMDLTLNSVPALYILAIRFLGAAVILLAVGARELKKIDRGYIRGGVVMGVILLAAYCFQTFGLPLTTPGKNAFLTSVYCVMVPFLYWFIIKKRPDKYNVIAGVVCLAGIGFISLDNHFAIGLGDGLTLICGFLYAVHMVICGAVVEERSPILVSMLQFAVAGVLAAIMALIFQPAPTHIPVSTVWVLVFLTVMSTALCLSLQIFGQKHTPTAQASVIMTFEAVFGAATSVLFYGETLTLRLVIGFLLTFAAVLISETKLGFFRKKATAASAKETITTESETVELNQTGGNNP</sequence>
<feature type="transmembrane region" description="Helical" evidence="7">
    <location>
        <begin position="97"/>
        <end position="114"/>
    </location>
</feature>
<dbReference type="InterPro" id="IPR051258">
    <property type="entry name" value="Diverse_Substrate_Transporter"/>
</dbReference>
<feature type="transmembrane region" description="Helical" evidence="7">
    <location>
        <begin position="240"/>
        <end position="257"/>
    </location>
</feature>